<evidence type="ECO:0000256" key="4">
    <source>
        <dbReference type="SAM" id="MobiDB-lite"/>
    </source>
</evidence>
<dbReference type="WBParaSite" id="BXY_0467000.1">
    <property type="protein sequence ID" value="BXY_0467000.1"/>
    <property type="gene ID" value="BXY_0467000"/>
</dbReference>
<feature type="domain" description="Coiled-coil" evidence="5">
    <location>
        <begin position="130"/>
        <end position="206"/>
    </location>
</feature>
<dbReference type="GO" id="GO:0006366">
    <property type="term" value="P:transcription by RNA polymerase II"/>
    <property type="evidence" value="ECO:0007669"/>
    <property type="project" value="TreeGrafter"/>
</dbReference>
<accession>A0A1I7RVA9</accession>
<dbReference type="AlphaFoldDB" id="A0A1I7RVA9"/>
<dbReference type="OrthoDB" id="76412at2759"/>
<keyword evidence="9" id="KW-1185">Reference proteome</keyword>
<dbReference type="EMBL" id="CAJFCV020000001">
    <property type="protein sequence ID" value="CAG9086623.1"/>
    <property type="molecule type" value="Genomic_DNA"/>
</dbReference>
<evidence type="ECO:0000256" key="3">
    <source>
        <dbReference type="ARBA" id="ARBA00023054"/>
    </source>
</evidence>
<gene>
    <name evidence="6" type="ORF">BXYJ_LOCUS1990</name>
</gene>
<dbReference type="GO" id="GO:0003713">
    <property type="term" value="F:transcription coactivator activity"/>
    <property type="evidence" value="ECO:0007669"/>
    <property type="project" value="TreeGrafter"/>
</dbReference>
<reference evidence="7" key="2">
    <citation type="submission" date="2020-08" db="EMBL/GenBank/DDBJ databases">
        <authorList>
            <person name="Kikuchi T."/>
        </authorList>
    </citation>
    <scope>NUCLEOTIDE SEQUENCE</scope>
    <source>
        <strain evidence="6">Ka4C1</strain>
    </source>
</reference>
<proteinExistence type="inferred from homology"/>
<sequence>MPKKFTGANQKSVVAKAKKNEVREVERAKELKAKEDAKWMEDDAKVLKKLQRKEEQEQKRLEAQAKKQQNRQAYEEELQSIEREKTAPSKITKAQIEAIVKQEKAEQERERRLREEEAKKIVVEDHLQENLNRLNVGEVARTVDDALKLLGDKAATEPQRSLKTAYSDFEARRLPQLKDEKPTLRLSQLKQLLKKEWQKSPENPLNEKIMGIIK</sequence>
<dbReference type="PANTHER" id="PTHR21680">
    <property type="entry name" value="COILED-COIL DOMAIN-CONTAINING PROTEIN 124"/>
    <property type="match status" value="1"/>
</dbReference>
<reference evidence="10" key="1">
    <citation type="submission" date="2016-11" db="UniProtKB">
        <authorList>
            <consortium name="WormBaseParasite"/>
        </authorList>
    </citation>
    <scope>IDENTIFICATION</scope>
</reference>
<comment type="subcellular location">
    <subcellularLocation>
        <location evidence="1">Midbody</location>
    </subcellularLocation>
</comment>
<dbReference type="eggNOG" id="KOG3223">
    <property type="taxonomic scope" value="Eukaryota"/>
</dbReference>
<name>A0A1I7RVA9_BURXY</name>
<evidence type="ECO:0000313" key="10">
    <source>
        <dbReference type="WBParaSite" id="BXY_0467000.1"/>
    </source>
</evidence>
<dbReference type="PANTHER" id="PTHR21680:SF0">
    <property type="entry name" value="COILED-COIL DOMAIN-CONTAINING PROTEIN 124"/>
    <property type="match status" value="1"/>
</dbReference>
<keyword evidence="3" id="KW-0175">Coiled coil</keyword>
<comment type="similarity">
    <text evidence="2">Belongs to the CCDC124 family.</text>
</comment>
<evidence type="ECO:0000313" key="7">
    <source>
        <dbReference type="EMBL" id="CAG9086623.1"/>
    </source>
</evidence>
<evidence type="ECO:0000259" key="5">
    <source>
        <dbReference type="Pfam" id="PF06244"/>
    </source>
</evidence>
<dbReference type="GO" id="GO:0005634">
    <property type="term" value="C:nucleus"/>
    <property type="evidence" value="ECO:0007669"/>
    <property type="project" value="TreeGrafter"/>
</dbReference>
<dbReference type="InterPro" id="IPR010422">
    <property type="entry name" value="Ccdc124/Oxs1"/>
</dbReference>
<dbReference type="EMBL" id="CAJFDI010000001">
    <property type="protein sequence ID" value="CAD5210561.1"/>
    <property type="molecule type" value="Genomic_DNA"/>
</dbReference>
<evidence type="ECO:0000256" key="2">
    <source>
        <dbReference type="ARBA" id="ARBA00008296"/>
    </source>
</evidence>
<dbReference type="InterPro" id="IPR054414">
    <property type="entry name" value="Ccdc124/Oxs1_C"/>
</dbReference>
<evidence type="ECO:0000313" key="6">
    <source>
        <dbReference type="EMBL" id="CAD5210561.1"/>
    </source>
</evidence>
<dbReference type="Proteomes" id="UP000095284">
    <property type="component" value="Unplaced"/>
</dbReference>
<feature type="region of interest" description="Disordered" evidence="4">
    <location>
        <begin position="52"/>
        <end position="89"/>
    </location>
</feature>
<dbReference type="Proteomes" id="UP000659654">
    <property type="component" value="Unassembled WGS sequence"/>
</dbReference>
<protein>
    <submittedName>
        <fullName evidence="6">(pine wood nematode) hypothetical protein</fullName>
    </submittedName>
</protein>
<feature type="compositionally biased region" description="Basic and acidic residues" evidence="4">
    <location>
        <begin position="52"/>
        <end position="65"/>
    </location>
</feature>
<dbReference type="Proteomes" id="UP000582659">
    <property type="component" value="Unassembled WGS sequence"/>
</dbReference>
<evidence type="ECO:0000256" key="1">
    <source>
        <dbReference type="ARBA" id="ARBA00004214"/>
    </source>
</evidence>
<evidence type="ECO:0000313" key="8">
    <source>
        <dbReference type="Proteomes" id="UP000095284"/>
    </source>
</evidence>
<dbReference type="GO" id="GO:0030496">
    <property type="term" value="C:midbody"/>
    <property type="evidence" value="ECO:0007669"/>
    <property type="project" value="UniProtKB-SubCell"/>
</dbReference>
<dbReference type="SMR" id="A0A1I7RVA9"/>
<dbReference type="Pfam" id="PF06244">
    <property type="entry name" value="Ccdc124"/>
    <property type="match status" value="1"/>
</dbReference>
<evidence type="ECO:0000313" key="9">
    <source>
        <dbReference type="Proteomes" id="UP000659654"/>
    </source>
</evidence>
<organism evidence="8 10">
    <name type="scientific">Bursaphelenchus xylophilus</name>
    <name type="common">Pinewood nematode worm</name>
    <name type="synonym">Aphelenchoides xylophilus</name>
    <dbReference type="NCBI Taxonomy" id="6326"/>
    <lineage>
        <taxon>Eukaryota</taxon>
        <taxon>Metazoa</taxon>
        <taxon>Ecdysozoa</taxon>
        <taxon>Nematoda</taxon>
        <taxon>Chromadorea</taxon>
        <taxon>Rhabditida</taxon>
        <taxon>Tylenchina</taxon>
        <taxon>Tylenchomorpha</taxon>
        <taxon>Aphelenchoidea</taxon>
        <taxon>Aphelenchoididae</taxon>
        <taxon>Bursaphelenchus</taxon>
    </lineage>
</organism>